<proteinExistence type="predicted"/>
<evidence type="ECO:0008006" key="4">
    <source>
        <dbReference type="Google" id="ProtNLM"/>
    </source>
</evidence>
<evidence type="ECO:0000256" key="1">
    <source>
        <dbReference type="SAM" id="MobiDB-lite"/>
    </source>
</evidence>
<gene>
    <name evidence="2" type="ORF">JIN85_16225</name>
</gene>
<dbReference type="EMBL" id="JAENIJ010000031">
    <property type="protein sequence ID" value="MBK1883967.1"/>
    <property type="molecule type" value="Genomic_DNA"/>
</dbReference>
<dbReference type="Gene3D" id="2.60.450.10">
    <property type="entry name" value="Lipopolysaccharide (LPS) transport protein A like domain"/>
    <property type="match status" value="1"/>
</dbReference>
<comment type="caution">
    <text evidence="2">The sequence shown here is derived from an EMBL/GenBank/DDBJ whole genome shotgun (WGS) entry which is preliminary data.</text>
</comment>
<organism evidence="2 3">
    <name type="scientific">Luteolibacter pohnpeiensis</name>
    <dbReference type="NCBI Taxonomy" id="454153"/>
    <lineage>
        <taxon>Bacteria</taxon>
        <taxon>Pseudomonadati</taxon>
        <taxon>Verrucomicrobiota</taxon>
        <taxon>Verrucomicrobiia</taxon>
        <taxon>Verrucomicrobiales</taxon>
        <taxon>Verrucomicrobiaceae</taxon>
        <taxon>Luteolibacter</taxon>
    </lineage>
</organism>
<evidence type="ECO:0000313" key="2">
    <source>
        <dbReference type="EMBL" id="MBK1883967.1"/>
    </source>
</evidence>
<evidence type="ECO:0000313" key="3">
    <source>
        <dbReference type="Proteomes" id="UP000603141"/>
    </source>
</evidence>
<dbReference type="AlphaFoldDB" id="A0A934S875"/>
<reference evidence="2" key="1">
    <citation type="submission" date="2021-01" db="EMBL/GenBank/DDBJ databases">
        <title>Modified the classification status of verrucomicrobia.</title>
        <authorList>
            <person name="Feng X."/>
        </authorList>
    </citation>
    <scope>NUCLEOTIDE SEQUENCE</scope>
    <source>
        <strain evidence="2">KCTC 22041</strain>
    </source>
</reference>
<dbReference type="Proteomes" id="UP000603141">
    <property type="component" value="Unassembled WGS sequence"/>
</dbReference>
<feature type="region of interest" description="Disordered" evidence="1">
    <location>
        <begin position="1"/>
        <end position="20"/>
    </location>
</feature>
<name>A0A934S875_9BACT</name>
<sequence>MAQDVVLDQDQEPESSKPLIPAASLLPPGSVLKGVMLPRYDEEMRLTSVLRSEVMTLIDAYQIEGQGVVIRFFNPDHTQRAQIDLQRAIFDQRSYMLHAEEPVKLVGERFSVEGLGLVYAIDQSKGFVMGPVKSVIEHPKSTAMNSSSIPKFGISALLGASLVPMFAATPPPVSAEEKAAVQADAAPMSELVREANRQTRTDLRSDLAQSNAANAAVEAFLAKADLLDQSTDGSTVYQAEAAPLDMPTGSLRTVIDCDGGVYFDSKEGILVFLKNVRVTDPRFTLSGANELKVFFKKKTDTSQKEQDKVEVAVGDVDRIVATGSVLMERVMPEGEPPMKASGALFSYSVANEKALLTGGKPWIIDGDKVLRAKQAEATLNVDLKSGVYSFDGRADASLNATEIKH</sequence>
<protein>
    <recommendedName>
        <fullName evidence="4">Organic solvent tolerance-like N-terminal domain-containing protein</fullName>
    </recommendedName>
</protein>
<keyword evidence="3" id="KW-1185">Reference proteome</keyword>
<accession>A0A934S875</accession>